<dbReference type="PANTHER" id="PTHR39327">
    <property type="match status" value="1"/>
</dbReference>
<dbReference type="Gene3D" id="3.10.620.30">
    <property type="match status" value="1"/>
</dbReference>
<dbReference type="Pfam" id="PF06035">
    <property type="entry name" value="Peptidase_C93"/>
    <property type="match status" value="1"/>
</dbReference>
<organism evidence="2 3">
    <name type="scientific">Methyloceanibacter caenitepidi</name>
    <dbReference type="NCBI Taxonomy" id="1384459"/>
    <lineage>
        <taxon>Bacteria</taxon>
        <taxon>Pseudomonadati</taxon>
        <taxon>Pseudomonadota</taxon>
        <taxon>Alphaproteobacteria</taxon>
        <taxon>Hyphomicrobiales</taxon>
        <taxon>Hyphomicrobiaceae</taxon>
        <taxon>Methyloceanibacter</taxon>
    </lineage>
</organism>
<dbReference type="PANTHER" id="PTHR39327:SF1">
    <property type="entry name" value="BLR5470 PROTEIN"/>
    <property type="match status" value="1"/>
</dbReference>
<name>A0A0A8K4W4_9HYPH</name>
<protein>
    <recommendedName>
        <fullName evidence="4">COGs COG3672</fullName>
    </recommendedName>
</protein>
<accession>A0A0A8K4W4</accession>
<dbReference type="STRING" id="1384459.GL4_2384"/>
<keyword evidence="1" id="KW-0732">Signal</keyword>
<evidence type="ECO:0000256" key="1">
    <source>
        <dbReference type="SAM" id="SignalP"/>
    </source>
</evidence>
<evidence type="ECO:0000313" key="2">
    <source>
        <dbReference type="EMBL" id="BAQ17821.1"/>
    </source>
</evidence>
<sequence length="216" mass="24336">MKNFVLGTAFLMFISSLPAEATNKHTISLKNSSDSYQMSFMQSFGETLPPIGYVNFCRARSAECRPSRRFTDRIQLTPARAAALRKVNVAVNAAIAPVTDMDLYGEIERWTYPDKQGDCEDYVLLKRRILIQRGWPATALLITVVRDENNEGHAVLTARTDRGDFVLDNKVNQVKAWADTPYTFVKQQSARNPLVWISLLPPDLEPQPATSASNRR</sequence>
<dbReference type="EMBL" id="AP014648">
    <property type="protein sequence ID" value="BAQ17821.1"/>
    <property type="molecule type" value="Genomic_DNA"/>
</dbReference>
<dbReference type="KEGG" id="mcg:GL4_2384"/>
<reference evidence="2 3" key="1">
    <citation type="submission" date="2014-09" db="EMBL/GenBank/DDBJ databases">
        <title>Genome sequencing of Methyloceanibacter caenitepidi Gela4.</title>
        <authorList>
            <person name="Takeuchi M."/>
            <person name="Susumu S."/>
            <person name="Kamagata Y."/>
            <person name="Oshima K."/>
            <person name="Hattori M."/>
            <person name="Iwasaki W."/>
        </authorList>
    </citation>
    <scope>NUCLEOTIDE SEQUENCE [LARGE SCALE GENOMIC DNA]</scope>
    <source>
        <strain evidence="2 3">Gela4</strain>
    </source>
</reference>
<dbReference type="InterPro" id="IPR010319">
    <property type="entry name" value="Transglutaminase-like_Cys_pept"/>
</dbReference>
<dbReference type="HOGENOM" id="CLU_092032_1_1_5"/>
<gene>
    <name evidence="2" type="ORF">GL4_2384</name>
</gene>
<proteinExistence type="predicted"/>
<dbReference type="AlphaFoldDB" id="A0A0A8K4W4"/>
<feature type="chain" id="PRO_5002038907" description="COGs COG3672" evidence="1">
    <location>
        <begin position="22"/>
        <end position="216"/>
    </location>
</feature>
<dbReference type="Proteomes" id="UP000031643">
    <property type="component" value="Chromosome"/>
</dbReference>
<feature type="signal peptide" evidence="1">
    <location>
        <begin position="1"/>
        <end position="21"/>
    </location>
</feature>
<evidence type="ECO:0000313" key="3">
    <source>
        <dbReference type="Proteomes" id="UP000031643"/>
    </source>
</evidence>
<evidence type="ECO:0008006" key="4">
    <source>
        <dbReference type="Google" id="ProtNLM"/>
    </source>
</evidence>
<keyword evidence="3" id="KW-1185">Reference proteome</keyword>